<evidence type="ECO:0000256" key="3">
    <source>
        <dbReference type="SAM" id="MobiDB-lite"/>
    </source>
</evidence>
<dbReference type="Pfam" id="PF05065">
    <property type="entry name" value="Phage_capsid"/>
    <property type="match status" value="1"/>
</dbReference>
<dbReference type="OrthoDB" id="5139222at2"/>
<sequence>MSNPYLASLRERYDGLREGIAGLQTRAAEEKRDLTEDELRSITEQAEQAKALATQIEDLTEIETRNRKVAELGAQLLTTTTGQDGQDGEDTTQSRSLGAARTQDRDPGHYTRSSQHSFFGDLYRSRVFGDEVSSRRLHEHTRALDTGTEGVGVVPPRWMTDEFETLARQGRALANAVRNIPLGDDPRPITLPKQTAGTDNVVAEQANENDPVDGTDAWDSDVDLVAPKPTAGKQTVSRQMLDMSSPAIDMLIYGDLMSVYNLKVEQKVGGAVIAAAGAPVTAFATEAEFAADAAAIDAVIDTSIAVRNARKLGANVVAMTVNRWGKFKKLKDANNRPLIPVSTYGPQNVAGIGSVNVDGVIEDLAAVATDAIGDGVTYPESVVALRSTDTLLFESNLLRFRFEEQAGPESVVLGIWGYTAVIVRQAGKSVKRFQITAASV</sequence>
<comment type="subcellular location">
    <subcellularLocation>
        <location evidence="1">Virion</location>
    </subcellularLocation>
</comment>
<reference evidence="5 6" key="1">
    <citation type="submission" date="2018-03" db="EMBL/GenBank/DDBJ databases">
        <title>Genomic Encyclopedia of Type Strains, Phase III (KMG-III): the genomes of soil and plant-associated and newly described type strains.</title>
        <authorList>
            <person name="Whitman W."/>
        </authorList>
    </citation>
    <scope>NUCLEOTIDE SEQUENCE [LARGE SCALE GENOMIC DNA]</scope>
    <source>
        <strain evidence="5 6">CGMCC 4.7125</strain>
    </source>
</reference>
<keyword evidence="6" id="KW-1185">Reference proteome</keyword>
<dbReference type="Proteomes" id="UP000238362">
    <property type="component" value="Unassembled WGS sequence"/>
</dbReference>
<keyword evidence="2" id="KW-0175">Coiled coil</keyword>
<evidence type="ECO:0000256" key="1">
    <source>
        <dbReference type="ARBA" id="ARBA00004328"/>
    </source>
</evidence>
<feature type="region of interest" description="Disordered" evidence="3">
    <location>
        <begin position="77"/>
        <end position="115"/>
    </location>
</feature>
<dbReference type="InterPro" id="IPR054612">
    <property type="entry name" value="Phage_capsid-like_C"/>
</dbReference>
<dbReference type="EMBL" id="PVNH01000004">
    <property type="protein sequence ID" value="PRX48679.1"/>
    <property type="molecule type" value="Genomic_DNA"/>
</dbReference>
<evidence type="ECO:0000313" key="6">
    <source>
        <dbReference type="Proteomes" id="UP000238362"/>
    </source>
</evidence>
<feature type="coiled-coil region" evidence="2">
    <location>
        <begin position="6"/>
        <end position="62"/>
    </location>
</feature>
<evidence type="ECO:0000256" key="2">
    <source>
        <dbReference type="SAM" id="Coils"/>
    </source>
</evidence>
<dbReference type="InterPro" id="IPR024455">
    <property type="entry name" value="Phage_capsid"/>
</dbReference>
<dbReference type="NCBIfam" id="TIGR01554">
    <property type="entry name" value="major_cap_HK97"/>
    <property type="match status" value="1"/>
</dbReference>
<comment type="caution">
    <text evidence="5">The sequence shown here is derived from an EMBL/GenBank/DDBJ whole genome shotgun (WGS) entry which is preliminary data.</text>
</comment>
<evidence type="ECO:0000259" key="4">
    <source>
        <dbReference type="Pfam" id="PF05065"/>
    </source>
</evidence>
<organism evidence="5 6">
    <name type="scientific">Prauserella shujinwangii</name>
    <dbReference type="NCBI Taxonomy" id="1453103"/>
    <lineage>
        <taxon>Bacteria</taxon>
        <taxon>Bacillati</taxon>
        <taxon>Actinomycetota</taxon>
        <taxon>Actinomycetes</taxon>
        <taxon>Pseudonocardiales</taxon>
        <taxon>Pseudonocardiaceae</taxon>
        <taxon>Prauserella</taxon>
    </lineage>
</organism>
<evidence type="ECO:0000313" key="5">
    <source>
        <dbReference type="EMBL" id="PRX48679.1"/>
    </source>
</evidence>
<dbReference type="AlphaFoldDB" id="A0A2T0LXJ4"/>
<name>A0A2T0LXJ4_9PSEU</name>
<dbReference type="SUPFAM" id="SSF56563">
    <property type="entry name" value="Major capsid protein gp5"/>
    <property type="match status" value="1"/>
</dbReference>
<proteinExistence type="predicted"/>
<accession>A0A2T0LXJ4</accession>
<protein>
    <submittedName>
        <fullName evidence="5">HK97 family phage major capsid protein</fullName>
    </submittedName>
</protein>
<gene>
    <name evidence="5" type="ORF">B0I33_104497</name>
</gene>
<feature type="domain" description="Phage capsid-like C-terminal" evidence="4">
    <location>
        <begin position="153"/>
        <end position="406"/>
    </location>
</feature>
<dbReference type="RefSeq" id="WP_106178724.1">
    <property type="nucleotide sequence ID" value="NZ_PVNH01000004.1"/>
</dbReference>